<dbReference type="Proteomes" id="UP000037397">
    <property type="component" value="Unassembled WGS sequence"/>
</dbReference>
<dbReference type="InterPro" id="IPR036390">
    <property type="entry name" value="WH_DNA-bd_sf"/>
</dbReference>
<keyword evidence="7" id="KW-1185">Reference proteome</keyword>
<dbReference type="InterPro" id="IPR000835">
    <property type="entry name" value="HTH_MarR-typ"/>
</dbReference>
<comment type="caution">
    <text evidence="6">The sequence shown here is derived from an EMBL/GenBank/DDBJ whole genome shotgun (WGS) entry which is preliminary data.</text>
</comment>
<dbReference type="PANTHER" id="PTHR38465">
    <property type="entry name" value="HTH-TYPE TRANSCRIPTIONAL REGULATOR MJ1563-RELATED"/>
    <property type="match status" value="1"/>
</dbReference>
<evidence type="ECO:0000256" key="2">
    <source>
        <dbReference type="ARBA" id="ARBA00023125"/>
    </source>
</evidence>
<dbReference type="OrthoDB" id="67158at2"/>
<proteinExistence type="predicted"/>
<name>A0A0L6CMD7_9MICO</name>
<keyword evidence="3" id="KW-0804">Transcription</keyword>
<evidence type="ECO:0000256" key="3">
    <source>
        <dbReference type="ARBA" id="ARBA00023163"/>
    </source>
</evidence>
<dbReference type="Pfam" id="PF12802">
    <property type="entry name" value="MarR_2"/>
    <property type="match status" value="1"/>
</dbReference>
<evidence type="ECO:0000313" key="7">
    <source>
        <dbReference type="Proteomes" id="UP000037397"/>
    </source>
</evidence>
<feature type="domain" description="HTH marR-type" evidence="5">
    <location>
        <begin position="25"/>
        <end position="85"/>
    </location>
</feature>
<dbReference type="PATRIC" id="fig|1631356.3.peg.3888"/>
<gene>
    <name evidence="6" type="ORF">VV01_19395</name>
</gene>
<protein>
    <submittedName>
        <fullName evidence="6">MarR family transcriptional regulator</fullName>
    </submittedName>
</protein>
<dbReference type="RefSeq" id="WP_050671323.1">
    <property type="nucleotide sequence ID" value="NZ_LAIR01000002.1"/>
</dbReference>
<dbReference type="SUPFAM" id="SSF46785">
    <property type="entry name" value="Winged helix' DNA-binding domain"/>
    <property type="match status" value="1"/>
</dbReference>
<dbReference type="Gene3D" id="1.10.287.160">
    <property type="entry name" value="HR1 repeat"/>
    <property type="match status" value="1"/>
</dbReference>
<evidence type="ECO:0000313" key="6">
    <source>
        <dbReference type="EMBL" id="KNX38810.1"/>
    </source>
</evidence>
<dbReference type="InterPro" id="IPR036388">
    <property type="entry name" value="WH-like_DNA-bd_sf"/>
</dbReference>
<keyword evidence="1" id="KW-0805">Transcription regulation</keyword>
<accession>A0A0L6CMD7</accession>
<dbReference type="GO" id="GO:0003677">
    <property type="term" value="F:DNA binding"/>
    <property type="evidence" value="ECO:0007669"/>
    <property type="project" value="UniProtKB-KW"/>
</dbReference>
<dbReference type="EMBL" id="LAIR01000002">
    <property type="protein sequence ID" value="KNX38810.1"/>
    <property type="molecule type" value="Genomic_DNA"/>
</dbReference>
<evidence type="ECO:0000256" key="4">
    <source>
        <dbReference type="SAM" id="MobiDB-lite"/>
    </source>
</evidence>
<evidence type="ECO:0000259" key="5">
    <source>
        <dbReference type="Pfam" id="PF12802"/>
    </source>
</evidence>
<dbReference type="STRING" id="1631356.VV01_19395"/>
<sequence>MPKSQAPDADRARFVDDLGEELSRSGMPRMPARVFAALSADDEGQMTAAELADALQSSAGAISGAVRYLEQVDMVRRSRPAGSRRDVYALSNDMWYEALVHRGSVVERWRDVMSDGAERLGPATPAGVRMAMMADFFDFLTEEMPAMLERWREHRAQTYGT</sequence>
<dbReference type="GO" id="GO:0003700">
    <property type="term" value="F:DNA-binding transcription factor activity"/>
    <property type="evidence" value="ECO:0007669"/>
    <property type="project" value="InterPro"/>
</dbReference>
<dbReference type="Gene3D" id="1.10.10.10">
    <property type="entry name" value="Winged helix-like DNA-binding domain superfamily/Winged helix DNA-binding domain"/>
    <property type="match status" value="1"/>
</dbReference>
<dbReference type="AlphaFoldDB" id="A0A0L6CMD7"/>
<evidence type="ECO:0000256" key="1">
    <source>
        <dbReference type="ARBA" id="ARBA00023015"/>
    </source>
</evidence>
<organism evidence="6 7">
    <name type="scientific">Luteipulveratus halotolerans</name>
    <dbReference type="NCBI Taxonomy" id="1631356"/>
    <lineage>
        <taxon>Bacteria</taxon>
        <taxon>Bacillati</taxon>
        <taxon>Actinomycetota</taxon>
        <taxon>Actinomycetes</taxon>
        <taxon>Micrococcales</taxon>
        <taxon>Dermacoccaceae</taxon>
        <taxon>Luteipulveratus</taxon>
    </lineage>
</organism>
<keyword evidence="2" id="KW-0238">DNA-binding</keyword>
<reference evidence="7" key="1">
    <citation type="submission" date="2015-03" db="EMBL/GenBank/DDBJ databases">
        <title>Luteipulveratus halotolerans sp. nov., a novel actinobacterium (Dermacoccaceae) from Sarawak, Malaysia.</title>
        <authorList>
            <person name="Juboi H."/>
            <person name="Basik A."/>
            <person name="Shamsul S.S."/>
            <person name="Arnold P."/>
            <person name="Schmitt E.K."/>
            <person name="Sanglier J.-J."/>
            <person name="Yeo T."/>
        </authorList>
    </citation>
    <scope>NUCLEOTIDE SEQUENCE [LARGE SCALE GENOMIC DNA]</scope>
    <source>
        <strain evidence="7">C296001</strain>
    </source>
</reference>
<dbReference type="PANTHER" id="PTHR38465:SF2">
    <property type="entry name" value="HTH-TYPE TRANSCRIPTIONAL REGULATOR MMPR5"/>
    <property type="match status" value="1"/>
</dbReference>
<dbReference type="InterPro" id="IPR052362">
    <property type="entry name" value="HTH-GbsR_regulator"/>
</dbReference>
<feature type="region of interest" description="Disordered" evidence="4">
    <location>
        <begin position="1"/>
        <end position="20"/>
    </location>
</feature>